<feature type="region of interest" description="Disordered" evidence="1">
    <location>
        <begin position="251"/>
        <end position="314"/>
    </location>
</feature>
<dbReference type="GO" id="GO:0003677">
    <property type="term" value="F:DNA binding"/>
    <property type="evidence" value="ECO:0007669"/>
    <property type="project" value="InterPro"/>
</dbReference>
<dbReference type="AlphaFoldDB" id="A0A9W4T326"/>
<gene>
    <name evidence="2" type="ORF">FWILDA_LOCUS14502</name>
</gene>
<feature type="region of interest" description="Disordered" evidence="1">
    <location>
        <begin position="908"/>
        <end position="927"/>
    </location>
</feature>
<feature type="compositionally biased region" description="Polar residues" evidence="1">
    <location>
        <begin position="282"/>
        <end position="307"/>
    </location>
</feature>
<accession>A0A9W4T326</accession>
<dbReference type="EMBL" id="CAMKVN010006443">
    <property type="protein sequence ID" value="CAI2190290.1"/>
    <property type="molecule type" value="Genomic_DNA"/>
</dbReference>
<reference evidence="2" key="1">
    <citation type="submission" date="2022-08" db="EMBL/GenBank/DDBJ databases">
        <authorList>
            <person name="Kallberg Y."/>
            <person name="Tangrot J."/>
            <person name="Rosling A."/>
        </authorList>
    </citation>
    <scope>NUCLEOTIDE SEQUENCE</scope>
    <source>
        <strain evidence="2">Wild A</strain>
    </source>
</reference>
<dbReference type="GO" id="GO:0004521">
    <property type="term" value="F:RNA endonuclease activity"/>
    <property type="evidence" value="ECO:0007669"/>
    <property type="project" value="TreeGrafter"/>
</dbReference>
<dbReference type="Proteomes" id="UP001153678">
    <property type="component" value="Unassembled WGS sequence"/>
</dbReference>
<organism evidence="2 3">
    <name type="scientific">Funneliformis geosporum</name>
    <dbReference type="NCBI Taxonomy" id="1117311"/>
    <lineage>
        <taxon>Eukaryota</taxon>
        <taxon>Fungi</taxon>
        <taxon>Fungi incertae sedis</taxon>
        <taxon>Mucoromycota</taxon>
        <taxon>Glomeromycotina</taxon>
        <taxon>Glomeromycetes</taxon>
        <taxon>Glomerales</taxon>
        <taxon>Glomeraceae</taxon>
        <taxon>Funneliformis</taxon>
    </lineage>
</organism>
<evidence type="ECO:0000313" key="3">
    <source>
        <dbReference type="Proteomes" id="UP001153678"/>
    </source>
</evidence>
<dbReference type="PANTHER" id="PTHR33988">
    <property type="entry name" value="ENDORIBONUCLEASE MAZF-RELATED"/>
    <property type="match status" value="1"/>
</dbReference>
<dbReference type="InterPro" id="IPR003477">
    <property type="entry name" value="PemK-like"/>
</dbReference>
<evidence type="ECO:0000256" key="1">
    <source>
        <dbReference type="SAM" id="MobiDB-lite"/>
    </source>
</evidence>
<dbReference type="InterPro" id="IPR038765">
    <property type="entry name" value="Papain-like_cys_pep_sf"/>
</dbReference>
<keyword evidence="3" id="KW-1185">Reference proteome</keyword>
<dbReference type="SUPFAM" id="SSF54001">
    <property type="entry name" value="Cysteine proteinases"/>
    <property type="match status" value="1"/>
</dbReference>
<proteinExistence type="predicted"/>
<feature type="compositionally biased region" description="Polar residues" evidence="1">
    <location>
        <begin position="252"/>
        <end position="267"/>
    </location>
</feature>
<dbReference type="Pfam" id="PF02452">
    <property type="entry name" value="PemK_toxin"/>
    <property type="match status" value="1"/>
</dbReference>
<name>A0A9W4T326_9GLOM</name>
<dbReference type="Gene3D" id="2.30.30.110">
    <property type="match status" value="1"/>
</dbReference>
<dbReference type="GO" id="GO:0016075">
    <property type="term" value="P:rRNA catabolic process"/>
    <property type="evidence" value="ECO:0007669"/>
    <property type="project" value="TreeGrafter"/>
</dbReference>
<dbReference type="SUPFAM" id="SSF50118">
    <property type="entry name" value="Cell growth inhibitor/plasmid maintenance toxic component"/>
    <property type="match status" value="1"/>
</dbReference>
<sequence length="966" mass="110016">MNKPKTKQSPHSFPHYGEIYLVYFNPKKGKEVGKIRPVLVISNDIQNEYDHHIIVAPISDEDWENLAEIQHFEVLIKANATNGLKKDSKILLNRLRAIDVKLRLRDYVGVASKGILEQVNKGDKLGVDKSNFVEHQAPQQLNPDGTYNGDDCGVYVIAITEFLINDKEAQEIKKNVPLFRKMLEEGKDYFADLATETTSKRDNELDQIRGIIASVQTIFDKSKATKEEVEQAISSLRTLSTAASGLTEKLNKQNIANPPNSNNTIPQTETKPEGEKEKPNSGKDNINSDETSNDNNNKPKPTPSSDQPLEDKVQQDIQQEKGEIKNSLKNDIKQAKNGTDEDKFNAIKNSGKVLGEKGFEEEKSELATIEEELAINNPSKYLEAILAKIEENLKKNKLTIEELDNEIQADYQNIKDNKDIANKVNENISKKGAKKRFEKIKAEVSKVAKISKAKVKKMKEKLLKFIHSSNKYEQEYKKQAQNLLVQLEKVSQSQQPKSAEIKRVNKSDLKAFLTQDHTSFTVLSVSCKHIESTDRISITLSKNSAQSFYLDQAKKTKPVELATPKTKPDDCLQDAQNSTNFDPQAEPLKVKIEKVPSTIKISPPAEIVEPIFPNYDLMVESKHGLKDKKRTYRFYLNLYEYESKPALLIAKHKLDAATGQPLAKNQKIFRQFNYQTQQTTYFYRTNEQLVGQVANPLLIKKNYRLGTRSLNPLNLLTLATKHAKKELYQFKKPKKPAVQHDFQEFLITRLLLLCAKAEFCHLPLEQERVSKEQGTCDQLPYTHFQTKPVLRFTFLPAQASIIRTFIANLDTYASEFDLEESKDFNAYPIIHNPKHETIKSLNGLCDLTEIEVYTREVSEGYKQKELVFRYLTKGSLLEKNFKEGSMQKHLKKNQGFGKVPKAFQTPCPLSPQQTVRNNHHQSEGNTEDFASSKWNVCWNHLSQVRAKTVSRSLLPLALAWCSPPRL</sequence>
<feature type="compositionally biased region" description="Basic and acidic residues" evidence="1">
    <location>
        <begin position="270"/>
        <end position="281"/>
    </location>
</feature>
<comment type="caution">
    <text evidence="2">The sequence shown here is derived from an EMBL/GenBank/DDBJ whole genome shotgun (WGS) entry which is preliminary data.</text>
</comment>
<protein>
    <submittedName>
        <fullName evidence="2">8405_t:CDS:1</fullName>
    </submittedName>
</protein>
<dbReference type="GO" id="GO:0006402">
    <property type="term" value="P:mRNA catabolic process"/>
    <property type="evidence" value="ECO:0007669"/>
    <property type="project" value="TreeGrafter"/>
</dbReference>
<dbReference type="OrthoDB" id="2422856at2759"/>
<evidence type="ECO:0000313" key="2">
    <source>
        <dbReference type="EMBL" id="CAI2190290.1"/>
    </source>
</evidence>
<feature type="non-terminal residue" evidence="2">
    <location>
        <position position="966"/>
    </location>
</feature>
<dbReference type="InterPro" id="IPR011067">
    <property type="entry name" value="Plasmid_toxin/cell-grow_inhib"/>
</dbReference>